<feature type="compositionally biased region" description="Basic and acidic residues" evidence="1">
    <location>
        <begin position="380"/>
        <end position="398"/>
    </location>
</feature>
<feature type="compositionally biased region" description="Basic and acidic residues" evidence="1">
    <location>
        <begin position="316"/>
        <end position="339"/>
    </location>
</feature>
<feature type="region of interest" description="Disordered" evidence="1">
    <location>
        <begin position="29"/>
        <end position="48"/>
    </location>
</feature>
<evidence type="ECO:0000313" key="3">
    <source>
        <dbReference type="Proteomes" id="UP000233769"/>
    </source>
</evidence>
<proteinExistence type="predicted"/>
<name>A0A2N9AVZ3_METEX</name>
<dbReference type="AlphaFoldDB" id="A0A2N9AVZ3"/>
<dbReference type="EMBL" id="LT962688">
    <property type="protein sequence ID" value="SOR31515.1"/>
    <property type="molecule type" value="Genomic_DNA"/>
</dbReference>
<feature type="region of interest" description="Disordered" evidence="1">
    <location>
        <begin position="316"/>
        <end position="355"/>
    </location>
</feature>
<sequence length="450" mass="48025">MKGHRGAAPMSRQTNDPFGNPLIRRGRAARRGVAPAGEDAGGRAGHHDQAPDLAAQIGLEEAGVVPEHDAAVRGAARAQHVGVGEDAVAPVDGGRATDRIEADRSHPMEQRLALPQVVDPGRGGAAHPDMNVVRVVLGDAEAGMGFQHLAAWQRHGGGADVVDGDPRLRDWARHDAPPRGRIDRPAVEPGIGHRLVRGRRGRRTRQIEHLLEEVAVIGDRGAEHAAGRLGGGARRGCGGDPRRRRSGGLRARLVAEFVGPPHRQRHREGEAGRRRGRARCDGGRGVGSLLRGEGGQGRDRLRWGRLRLGRLRHGWRPEGGHLRGPRDEAAGRGVEHGGGVEHPGQRAGRGLHGRRPVGLGRDLRGFHGGGRGAILWLQDPGDRETPEGGQRERRDRRAAPTADDGPGGATLDELGDVHCGRYSTTRIPHGLPPSSPAICARMTKRDGFAD</sequence>
<feature type="region of interest" description="Disordered" evidence="1">
    <location>
        <begin position="225"/>
        <end position="248"/>
    </location>
</feature>
<feature type="region of interest" description="Disordered" evidence="1">
    <location>
        <begin position="371"/>
        <end position="450"/>
    </location>
</feature>
<dbReference type="Proteomes" id="UP000233769">
    <property type="component" value="Chromosome tk0001"/>
</dbReference>
<gene>
    <name evidence="2" type="ORF">TK0001_4931</name>
</gene>
<protein>
    <submittedName>
        <fullName evidence="2">Uncharacterized protein</fullName>
    </submittedName>
</protein>
<feature type="compositionally biased region" description="Gly residues" evidence="1">
    <location>
        <begin position="228"/>
        <end position="239"/>
    </location>
</feature>
<accession>A0A2N9AVZ3</accession>
<feature type="compositionally biased region" description="Basic and acidic residues" evidence="1">
    <location>
        <begin position="267"/>
        <end position="282"/>
    </location>
</feature>
<feature type="region of interest" description="Disordered" evidence="1">
    <location>
        <begin position="1"/>
        <end position="23"/>
    </location>
</feature>
<reference evidence="3" key="1">
    <citation type="submission" date="2017-10" db="EMBL/GenBank/DDBJ databases">
        <authorList>
            <person name="Regsiter A."/>
            <person name="William W."/>
        </authorList>
    </citation>
    <scope>NUCLEOTIDE SEQUENCE [LARGE SCALE GENOMIC DNA]</scope>
</reference>
<evidence type="ECO:0000313" key="2">
    <source>
        <dbReference type="EMBL" id="SOR31515.1"/>
    </source>
</evidence>
<organism evidence="2 3">
    <name type="scientific">Methylorubrum extorquens</name>
    <name type="common">Methylobacterium dichloromethanicum</name>
    <name type="synonym">Methylobacterium extorquens</name>
    <dbReference type="NCBI Taxonomy" id="408"/>
    <lineage>
        <taxon>Bacteria</taxon>
        <taxon>Pseudomonadati</taxon>
        <taxon>Pseudomonadota</taxon>
        <taxon>Alphaproteobacteria</taxon>
        <taxon>Hyphomicrobiales</taxon>
        <taxon>Methylobacteriaceae</taxon>
        <taxon>Methylorubrum</taxon>
    </lineage>
</organism>
<feature type="region of interest" description="Disordered" evidence="1">
    <location>
        <begin position="262"/>
        <end position="294"/>
    </location>
</feature>
<evidence type="ECO:0000256" key="1">
    <source>
        <dbReference type="SAM" id="MobiDB-lite"/>
    </source>
</evidence>